<evidence type="ECO:0000256" key="3">
    <source>
        <dbReference type="ARBA" id="ARBA00022692"/>
    </source>
</evidence>
<evidence type="ECO:0000313" key="8">
    <source>
        <dbReference type="Proteomes" id="UP000681414"/>
    </source>
</evidence>
<feature type="transmembrane region" description="Helical" evidence="6">
    <location>
        <begin position="78"/>
        <end position="100"/>
    </location>
</feature>
<evidence type="ECO:0000256" key="6">
    <source>
        <dbReference type="SAM" id="Phobius"/>
    </source>
</evidence>
<dbReference type="GO" id="GO:0005436">
    <property type="term" value="F:sodium:phosphate symporter activity"/>
    <property type="evidence" value="ECO:0007669"/>
    <property type="project" value="InterPro"/>
</dbReference>
<keyword evidence="4 6" id="KW-1133">Transmembrane helix</keyword>
<comment type="subcellular location">
    <subcellularLocation>
        <location evidence="1">Cell membrane</location>
        <topology evidence="1">Multi-pass membrane protein</topology>
    </subcellularLocation>
</comment>
<keyword evidence="2" id="KW-1003">Cell membrane</keyword>
<feature type="transmembrane region" description="Helical" evidence="6">
    <location>
        <begin position="280"/>
        <end position="301"/>
    </location>
</feature>
<protein>
    <submittedName>
        <fullName evidence="7">Na/Pi cotransporter family protein</fullName>
    </submittedName>
</protein>
<proteinExistence type="predicted"/>
<keyword evidence="5 6" id="KW-0472">Membrane</keyword>
<comment type="caution">
    <text evidence="7">The sequence shown here is derived from an EMBL/GenBank/DDBJ whole genome shotgun (WGS) entry which is preliminary data.</text>
</comment>
<dbReference type="PANTHER" id="PTHR10010">
    <property type="entry name" value="SOLUTE CARRIER FAMILY 34 SODIUM PHOSPHATE , MEMBER 2-RELATED"/>
    <property type="match status" value="1"/>
</dbReference>
<feature type="transmembrane region" description="Helical" evidence="6">
    <location>
        <begin position="6"/>
        <end position="25"/>
    </location>
</feature>
<feature type="transmembrane region" description="Helical" evidence="6">
    <location>
        <begin position="45"/>
        <end position="72"/>
    </location>
</feature>
<sequence>MLYILLFIILAGCFLLGMTMLRIGLFNLSGSTMEKWLQKMTRTPFLGFLAGIGMTAVLQSSSAVTVIAVGLVSARILTFPQTIGIILGTNIGTTVTLEFFTFDLSKVIVPLLLIGSVLQFFKNVKIKSSSFILLGIGIIFTSMNGFEWLSGPLADIEYIDNLIYVMKDHSVISFLTGTLLTAIIQSSTVITGIAMSFLSVGTFPLETGIAIMIGANIGTCATALFASIGAGREARQTAFAHIWLNVGGAILFFPFISLLADLSRLLAIDPNTQLAHASVIYNVVCSLIVLPFAKEFGLFIIKLHGGKK</sequence>
<feature type="transmembrane region" description="Helical" evidence="6">
    <location>
        <begin position="107"/>
        <end position="124"/>
    </location>
</feature>
<dbReference type="InterPro" id="IPR003841">
    <property type="entry name" value="Na/Pi_transpt"/>
</dbReference>
<feature type="transmembrane region" description="Helical" evidence="6">
    <location>
        <begin position="171"/>
        <end position="197"/>
    </location>
</feature>
<name>A0A942YFQ0_9BACI</name>
<accession>A0A942YFQ0</accession>
<keyword evidence="8" id="KW-1185">Reference proteome</keyword>
<dbReference type="NCBIfam" id="NF037997">
    <property type="entry name" value="Na_Pi_symport"/>
    <property type="match status" value="1"/>
</dbReference>
<dbReference type="GO" id="GO:0005886">
    <property type="term" value="C:plasma membrane"/>
    <property type="evidence" value="ECO:0007669"/>
    <property type="project" value="UniProtKB-SubCell"/>
</dbReference>
<dbReference type="AlphaFoldDB" id="A0A942YFQ0"/>
<keyword evidence="3 6" id="KW-0812">Transmembrane</keyword>
<reference evidence="7 8" key="1">
    <citation type="submission" date="2021-05" db="EMBL/GenBank/DDBJ databases">
        <title>Novel Bacillus species.</title>
        <authorList>
            <person name="Liu G."/>
        </authorList>
    </citation>
    <scope>NUCLEOTIDE SEQUENCE [LARGE SCALE GENOMIC DNA]</scope>
    <source>
        <strain evidence="8">FJAT-49780</strain>
    </source>
</reference>
<dbReference type="Pfam" id="PF02690">
    <property type="entry name" value="Na_Pi_cotrans"/>
    <property type="match status" value="2"/>
</dbReference>
<evidence type="ECO:0000256" key="2">
    <source>
        <dbReference type="ARBA" id="ARBA00022475"/>
    </source>
</evidence>
<feature type="transmembrane region" description="Helical" evidence="6">
    <location>
        <begin position="130"/>
        <end position="150"/>
    </location>
</feature>
<evidence type="ECO:0000313" key="7">
    <source>
        <dbReference type="EMBL" id="MBS4194732.1"/>
    </source>
</evidence>
<dbReference type="EMBL" id="JAGYPG010000001">
    <property type="protein sequence ID" value="MBS4194732.1"/>
    <property type="molecule type" value="Genomic_DNA"/>
</dbReference>
<feature type="transmembrane region" description="Helical" evidence="6">
    <location>
        <begin position="242"/>
        <end position="260"/>
    </location>
</feature>
<dbReference type="NCBIfam" id="TIGR00704">
    <property type="entry name" value="NaPi_cotrn_rel"/>
    <property type="match status" value="1"/>
</dbReference>
<feature type="transmembrane region" description="Helical" evidence="6">
    <location>
        <begin position="209"/>
        <end position="230"/>
    </location>
</feature>
<evidence type="ECO:0000256" key="5">
    <source>
        <dbReference type="ARBA" id="ARBA00023136"/>
    </source>
</evidence>
<dbReference type="PANTHER" id="PTHR10010:SF46">
    <property type="entry name" value="SODIUM-DEPENDENT PHOSPHATE TRANSPORT PROTEIN 2B"/>
    <property type="match status" value="1"/>
</dbReference>
<evidence type="ECO:0000256" key="4">
    <source>
        <dbReference type="ARBA" id="ARBA00022989"/>
    </source>
</evidence>
<dbReference type="GO" id="GO:0044341">
    <property type="term" value="P:sodium-dependent phosphate transport"/>
    <property type="evidence" value="ECO:0007669"/>
    <property type="project" value="InterPro"/>
</dbReference>
<organism evidence="7 8">
    <name type="scientific">Lederbergia citri</name>
    <dbReference type="NCBI Taxonomy" id="2833580"/>
    <lineage>
        <taxon>Bacteria</taxon>
        <taxon>Bacillati</taxon>
        <taxon>Bacillota</taxon>
        <taxon>Bacilli</taxon>
        <taxon>Bacillales</taxon>
        <taxon>Bacillaceae</taxon>
        <taxon>Lederbergia</taxon>
    </lineage>
</organism>
<gene>
    <name evidence="7" type="ORF">KHA97_06540</name>
</gene>
<dbReference type="Proteomes" id="UP000681414">
    <property type="component" value="Unassembled WGS sequence"/>
</dbReference>
<dbReference type="RefSeq" id="WP_213123891.1">
    <property type="nucleotide sequence ID" value="NZ_JAGYPG010000001.1"/>
</dbReference>
<evidence type="ECO:0000256" key="1">
    <source>
        <dbReference type="ARBA" id="ARBA00004651"/>
    </source>
</evidence>
<dbReference type="InterPro" id="IPR004633">
    <property type="entry name" value="NaPi_cotrn-rel/YqeW-like"/>
</dbReference>